<keyword evidence="2" id="KW-0645">Protease</keyword>
<gene>
    <name evidence="2" type="ORF">UFOVP29_161</name>
</gene>
<dbReference type="GO" id="GO:0008233">
    <property type="term" value="F:peptidase activity"/>
    <property type="evidence" value="ECO:0007669"/>
    <property type="project" value="UniProtKB-KW"/>
</dbReference>
<dbReference type="PANTHER" id="PTHR33473">
    <property type="entry name" value="ATP-DEPENDENT CLP PROTEASE ADAPTER PROTEIN CLPS1, CHLOROPLASTIC"/>
    <property type="match status" value="1"/>
</dbReference>
<accession>A0A6J5KPB9</accession>
<sequence>MTRLSEPGVWNVILHNDNTTSMEFVVLVLMQIFHKSYDESAALMIEIHEQGQGVAGTYPYELAHAKQEDVVYSARGHGYPLRCEIEQA</sequence>
<dbReference type="GO" id="GO:0030163">
    <property type="term" value="P:protein catabolic process"/>
    <property type="evidence" value="ECO:0007669"/>
    <property type="project" value="InterPro"/>
</dbReference>
<name>A0A6J5KPB9_9CAUD</name>
<feature type="domain" description="Adaptor protein ClpS core" evidence="1">
    <location>
        <begin position="6"/>
        <end position="84"/>
    </location>
</feature>
<protein>
    <submittedName>
        <fullName evidence="2">ATP-dependent Clp protease adaptor protein ClpS</fullName>
    </submittedName>
</protein>
<dbReference type="SUPFAM" id="SSF54736">
    <property type="entry name" value="ClpS-like"/>
    <property type="match status" value="1"/>
</dbReference>
<dbReference type="InterPro" id="IPR014719">
    <property type="entry name" value="Ribosomal_bL12_C/ClpS-like"/>
</dbReference>
<dbReference type="GO" id="GO:0006508">
    <property type="term" value="P:proteolysis"/>
    <property type="evidence" value="ECO:0007669"/>
    <property type="project" value="UniProtKB-KW"/>
</dbReference>
<organism evidence="2">
    <name type="scientific">uncultured Caudovirales phage</name>
    <dbReference type="NCBI Taxonomy" id="2100421"/>
    <lineage>
        <taxon>Viruses</taxon>
        <taxon>Duplodnaviria</taxon>
        <taxon>Heunggongvirae</taxon>
        <taxon>Uroviricota</taxon>
        <taxon>Caudoviricetes</taxon>
        <taxon>Peduoviridae</taxon>
        <taxon>Maltschvirus</taxon>
        <taxon>Maltschvirus maltsch</taxon>
    </lineage>
</organism>
<dbReference type="Gene3D" id="3.30.1390.10">
    <property type="match status" value="1"/>
</dbReference>
<evidence type="ECO:0000313" key="2">
    <source>
        <dbReference type="EMBL" id="CAB4123002.1"/>
    </source>
</evidence>
<dbReference type="EMBL" id="LR796167">
    <property type="protein sequence ID" value="CAB4123002.1"/>
    <property type="molecule type" value="Genomic_DNA"/>
</dbReference>
<dbReference type="HAMAP" id="MF_00302">
    <property type="entry name" value="ClpS"/>
    <property type="match status" value="1"/>
</dbReference>
<dbReference type="PANTHER" id="PTHR33473:SF19">
    <property type="entry name" value="ATP-DEPENDENT CLP PROTEASE ADAPTER PROTEIN CLPS"/>
    <property type="match status" value="1"/>
</dbReference>
<evidence type="ECO:0000259" key="1">
    <source>
        <dbReference type="Pfam" id="PF02617"/>
    </source>
</evidence>
<keyword evidence="2" id="KW-0378">Hydrolase</keyword>
<dbReference type="InterPro" id="IPR022935">
    <property type="entry name" value="ClpS"/>
</dbReference>
<dbReference type="InterPro" id="IPR003769">
    <property type="entry name" value="ClpS_core"/>
</dbReference>
<proteinExistence type="inferred from homology"/>
<reference evidence="2" key="1">
    <citation type="submission" date="2020-04" db="EMBL/GenBank/DDBJ databases">
        <authorList>
            <person name="Chiriac C."/>
            <person name="Salcher M."/>
            <person name="Ghai R."/>
            <person name="Kavagutti S V."/>
        </authorList>
    </citation>
    <scope>NUCLEOTIDE SEQUENCE</scope>
</reference>
<dbReference type="Pfam" id="PF02617">
    <property type="entry name" value="ClpS"/>
    <property type="match status" value="1"/>
</dbReference>